<keyword evidence="2" id="KW-0472">Membrane</keyword>
<dbReference type="EMBL" id="CYKH01001400">
    <property type="protein sequence ID" value="CUG86845.1"/>
    <property type="molecule type" value="Genomic_DNA"/>
</dbReference>
<feature type="compositionally biased region" description="Basic and acidic residues" evidence="1">
    <location>
        <begin position="12"/>
        <end position="37"/>
    </location>
</feature>
<keyword evidence="4" id="KW-1185">Reference proteome</keyword>
<dbReference type="AlphaFoldDB" id="A0A0S4JA41"/>
<reference evidence="4" key="1">
    <citation type="submission" date="2015-09" db="EMBL/GenBank/DDBJ databases">
        <authorList>
            <consortium name="Pathogen Informatics"/>
        </authorList>
    </citation>
    <scope>NUCLEOTIDE SEQUENCE [LARGE SCALE GENOMIC DNA]</scope>
    <source>
        <strain evidence="4">Lake Konstanz</strain>
    </source>
</reference>
<feature type="transmembrane region" description="Helical" evidence="2">
    <location>
        <begin position="129"/>
        <end position="150"/>
    </location>
</feature>
<protein>
    <submittedName>
        <fullName evidence="3">Transmembrane protein, putative</fullName>
    </submittedName>
</protein>
<dbReference type="Proteomes" id="UP000051952">
    <property type="component" value="Unassembled WGS sequence"/>
</dbReference>
<feature type="transmembrane region" description="Helical" evidence="2">
    <location>
        <begin position="74"/>
        <end position="91"/>
    </location>
</feature>
<gene>
    <name evidence="3" type="ORF">BSAL_06995</name>
</gene>
<evidence type="ECO:0000313" key="3">
    <source>
        <dbReference type="EMBL" id="CUG86845.1"/>
    </source>
</evidence>
<proteinExistence type="predicted"/>
<accession>A0A0S4JA41</accession>
<dbReference type="VEuPathDB" id="TriTrypDB:BSAL_06995"/>
<dbReference type="OMA" id="DWCLVGI"/>
<name>A0A0S4JA41_BODSA</name>
<evidence type="ECO:0000256" key="2">
    <source>
        <dbReference type="SAM" id="Phobius"/>
    </source>
</evidence>
<feature type="region of interest" description="Disordered" evidence="1">
    <location>
        <begin position="1"/>
        <end position="37"/>
    </location>
</feature>
<feature type="transmembrane region" description="Helical" evidence="2">
    <location>
        <begin position="96"/>
        <end position="114"/>
    </location>
</feature>
<keyword evidence="2 3" id="KW-0812">Transmembrane</keyword>
<evidence type="ECO:0000256" key="1">
    <source>
        <dbReference type="SAM" id="MobiDB-lite"/>
    </source>
</evidence>
<sequence length="201" mass="22879">MATMDKYTMRQRIAEGNKRRSEEAQKQRAYDEELRQDQEESELMQRGDISKFISNIIISLIFVSLPLTEPEIDWVQVGVFVVANGVWNVFFHRHTWMHYATFVMINVLLVQWTHELHNIPRWIASVPPLYLAGAVLLNAAVAAGGYFLYIDKVTKKRERDERLDVLMSSMIVANIIGLVATGVIPLAVLYAAFKGLVGLIS</sequence>
<feature type="transmembrane region" description="Helical" evidence="2">
    <location>
        <begin position="52"/>
        <end position="68"/>
    </location>
</feature>
<dbReference type="OrthoDB" id="272278at2759"/>
<evidence type="ECO:0000313" key="4">
    <source>
        <dbReference type="Proteomes" id="UP000051952"/>
    </source>
</evidence>
<organism evidence="3 4">
    <name type="scientific">Bodo saltans</name>
    <name type="common">Flagellated protozoan</name>
    <dbReference type="NCBI Taxonomy" id="75058"/>
    <lineage>
        <taxon>Eukaryota</taxon>
        <taxon>Discoba</taxon>
        <taxon>Euglenozoa</taxon>
        <taxon>Kinetoplastea</taxon>
        <taxon>Metakinetoplastina</taxon>
        <taxon>Eubodonida</taxon>
        <taxon>Bodonidae</taxon>
        <taxon>Bodo</taxon>
    </lineage>
</organism>
<feature type="transmembrane region" description="Helical" evidence="2">
    <location>
        <begin position="171"/>
        <end position="193"/>
    </location>
</feature>
<keyword evidence="2" id="KW-1133">Transmembrane helix</keyword>